<protein>
    <submittedName>
        <fullName evidence="2">Uncharacterized protein</fullName>
    </submittedName>
</protein>
<gene>
    <name evidence="2" type="ORF">SAMN04487944_109143</name>
</gene>
<accession>A0A1H9RSH1</accession>
<evidence type="ECO:0000313" key="2">
    <source>
        <dbReference type="EMBL" id="SER75780.1"/>
    </source>
</evidence>
<feature type="transmembrane region" description="Helical" evidence="1">
    <location>
        <begin position="29"/>
        <end position="47"/>
    </location>
</feature>
<keyword evidence="3" id="KW-1185">Reference proteome</keyword>
<evidence type="ECO:0000256" key="1">
    <source>
        <dbReference type="SAM" id="Phobius"/>
    </source>
</evidence>
<keyword evidence="1" id="KW-1133">Transmembrane helix</keyword>
<reference evidence="2 3" key="1">
    <citation type="submission" date="2016-10" db="EMBL/GenBank/DDBJ databases">
        <authorList>
            <person name="de Groot N.N."/>
        </authorList>
    </citation>
    <scope>NUCLEOTIDE SEQUENCE [LARGE SCALE GENOMIC DNA]</scope>
    <source>
        <strain evidence="2 3">CGMCC 1.7727</strain>
    </source>
</reference>
<evidence type="ECO:0000313" key="3">
    <source>
        <dbReference type="Proteomes" id="UP000199687"/>
    </source>
</evidence>
<dbReference type="AlphaFoldDB" id="A0A1H9RSH1"/>
<feature type="transmembrane region" description="Helical" evidence="1">
    <location>
        <begin position="76"/>
        <end position="94"/>
    </location>
</feature>
<sequence length="99" mass="11209">MAKWLGITAGTLSMILWIVLITDNFAADVFFRTLLTLLLPACMAIYGSIKNKRVFLFISFIWSLPISAYFLLTTSIYAIFAATCLCYLVSFFLMKKGEE</sequence>
<dbReference type="EMBL" id="FOGL01000009">
    <property type="protein sequence ID" value="SER75780.1"/>
    <property type="molecule type" value="Genomic_DNA"/>
</dbReference>
<keyword evidence="1" id="KW-0472">Membrane</keyword>
<dbReference type="RefSeq" id="WP_089740812.1">
    <property type="nucleotide sequence ID" value="NZ_FOGL01000009.1"/>
</dbReference>
<dbReference type="OrthoDB" id="2620460at2"/>
<keyword evidence="1" id="KW-0812">Transmembrane</keyword>
<feature type="transmembrane region" description="Helical" evidence="1">
    <location>
        <begin position="5"/>
        <end position="23"/>
    </location>
</feature>
<organism evidence="2 3">
    <name type="scientific">Gracilibacillus ureilyticus</name>
    <dbReference type="NCBI Taxonomy" id="531814"/>
    <lineage>
        <taxon>Bacteria</taxon>
        <taxon>Bacillati</taxon>
        <taxon>Bacillota</taxon>
        <taxon>Bacilli</taxon>
        <taxon>Bacillales</taxon>
        <taxon>Bacillaceae</taxon>
        <taxon>Gracilibacillus</taxon>
    </lineage>
</organism>
<dbReference type="STRING" id="531814.SAMN04487944_109143"/>
<name>A0A1H9RSH1_9BACI</name>
<dbReference type="Proteomes" id="UP000199687">
    <property type="component" value="Unassembled WGS sequence"/>
</dbReference>
<proteinExistence type="predicted"/>